<evidence type="ECO:0000256" key="1">
    <source>
        <dbReference type="ARBA" id="ARBA00022801"/>
    </source>
</evidence>
<proteinExistence type="predicted"/>
<gene>
    <name evidence="3" type="ORF">METZ01_LOCUS37296</name>
</gene>
<dbReference type="InterPro" id="IPR044094">
    <property type="entry name" value="AtsA-like_MBL-fold"/>
</dbReference>
<accession>A0A381QYD8</accession>
<dbReference type="PANTHER" id="PTHR46018">
    <property type="entry name" value="ZINC PHOSPHODIESTERASE ELAC PROTEIN 1"/>
    <property type="match status" value="1"/>
</dbReference>
<dbReference type="InterPro" id="IPR001279">
    <property type="entry name" value="Metallo-B-lactamas"/>
</dbReference>
<dbReference type="SMART" id="SM00849">
    <property type="entry name" value="Lactamase_B"/>
    <property type="match status" value="1"/>
</dbReference>
<dbReference type="InterPro" id="IPR036866">
    <property type="entry name" value="RibonucZ/Hydroxyglut_hydro"/>
</dbReference>
<feature type="domain" description="Metallo-beta-lactamase" evidence="2">
    <location>
        <begin position="71"/>
        <end position="283"/>
    </location>
</feature>
<keyword evidence="1" id="KW-0378">Hydrolase</keyword>
<dbReference type="AlphaFoldDB" id="A0A381QYD8"/>
<dbReference type="GO" id="GO:0042781">
    <property type="term" value="F:3'-tRNA processing endoribonuclease activity"/>
    <property type="evidence" value="ECO:0007669"/>
    <property type="project" value="TreeGrafter"/>
</dbReference>
<dbReference type="PANTHER" id="PTHR46018:SF2">
    <property type="entry name" value="ZINC PHOSPHODIESTERASE ELAC PROTEIN 1"/>
    <property type="match status" value="1"/>
</dbReference>
<organism evidence="3">
    <name type="scientific">marine metagenome</name>
    <dbReference type="NCBI Taxonomy" id="408172"/>
    <lineage>
        <taxon>unclassified sequences</taxon>
        <taxon>metagenomes</taxon>
        <taxon>ecological metagenomes</taxon>
    </lineage>
</organism>
<dbReference type="Pfam" id="PF12706">
    <property type="entry name" value="Lactamase_B_2"/>
    <property type="match status" value="1"/>
</dbReference>
<dbReference type="CDD" id="cd07719">
    <property type="entry name" value="arylsulfatase_AtsA-like_MBL-fold"/>
    <property type="match status" value="1"/>
</dbReference>
<sequence length="349" mass="37270">MRKVLLISGVGALLLAATALIATQTPWGQNVLLKRLISARLLDAPIAWGDPEVLRVFVCGSASPLGVSERAQSCIVVTAGSTFFIVDAGAGSTGNLLRARLPMQSLAGVLLTHFHSDHISALGDTNLASWVAGRTAPLNVFGPHGVARVVDGFNEAYALDRTYRSTHHGVELLPPDIGPMRSQLVVTEQFFEVGEFKVTPFSVDHGPVQPALGYRFDYRGRSVVISGDTNALQSTAVASRDADLLIHDALSEPLVQAMKDAVTSAGNVRMAQIIDDILDYHAHTDTLVEVAREAGVAMLALYHLVPVPANSIAKSIFVRGLPADVQIVDDGTVFNLPTKTDTIEVVHIF</sequence>
<dbReference type="SUPFAM" id="SSF56281">
    <property type="entry name" value="Metallo-hydrolase/oxidoreductase"/>
    <property type="match status" value="1"/>
</dbReference>
<evidence type="ECO:0000259" key="2">
    <source>
        <dbReference type="SMART" id="SM00849"/>
    </source>
</evidence>
<dbReference type="EMBL" id="UINC01001594">
    <property type="protein sequence ID" value="SUZ84442.1"/>
    <property type="molecule type" value="Genomic_DNA"/>
</dbReference>
<evidence type="ECO:0000313" key="3">
    <source>
        <dbReference type="EMBL" id="SUZ84442.1"/>
    </source>
</evidence>
<protein>
    <recommendedName>
        <fullName evidence="2">Metallo-beta-lactamase domain-containing protein</fullName>
    </recommendedName>
</protein>
<reference evidence="3" key="1">
    <citation type="submission" date="2018-05" db="EMBL/GenBank/DDBJ databases">
        <authorList>
            <person name="Lanie J.A."/>
            <person name="Ng W.-L."/>
            <person name="Kazmierczak K.M."/>
            <person name="Andrzejewski T.M."/>
            <person name="Davidsen T.M."/>
            <person name="Wayne K.J."/>
            <person name="Tettelin H."/>
            <person name="Glass J.I."/>
            <person name="Rusch D."/>
            <person name="Podicherti R."/>
            <person name="Tsui H.-C.T."/>
            <person name="Winkler M.E."/>
        </authorList>
    </citation>
    <scope>NUCLEOTIDE SEQUENCE</scope>
</reference>
<dbReference type="Gene3D" id="3.60.15.10">
    <property type="entry name" value="Ribonuclease Z/Hydroxyacylglutathione hydrolase-like"/>
    <property type="match status" value="1"/>
</dbReference>
<name>A0A381QYD8_9ZZZZ</name>